<protein>
    <recommendedName>
        <fullName evidence="1">Probable queuosine precursor transporter</fullName>
        <shortName evidence="1">Q precursor transporter</shortName>
    </recommendedName>
</protein>
<comment type="function">
    <text evidence="1">Involved in the import of queuosine (Q) precursors, required for Q precursor salvage.</text>
</comment>
<dbReference type="PANTHER" id="PTHR34300:SF2">
    <property type="entry name" value="QUEUOSINE PRECURSOR TRANSPORTER-RELATED"/>
    <property type="match status" value="1"/>
</dbReference>
<name>A0A2N7JTP9_VIBSP</name>
<keyword evidence="1" id="KW-0997">Cell inner membrane</keyword>
<dbReference type="PANTHER" id="PTHR34300">
    <property type="entry name" value="QUEUOSINE PRECURSOR TRANSPORTER-RELATED"/>
    <property type="match status" value="1"/>
</dbReference>
<reference evidence="3" key="1">
    <citation type="submission" date="2016-07" db="EMBL/GenBank/DDBJ databases">
        <title>Nontailed viruses are major unrecognized killers of bacteria in the ocean.</title>
        <authorList>
            <person name="Kauffman K."/>
            <person name="Hussain F."/>
            <person name="Yang J."/>
            <person name="Arevalo P."/>
            <person name="Brown J."/>
            <person name="Cutler M."/>
            <person name="Kelly L."/>
            <person name="Polz M.F."/>
        </authorList>
    </citation>
    <scope>NUCLEOTIDE SEQUENCE [LARGE SCALE GENOMIC DNA]</scope>
    <source>
        <strain evidence="3">10N.261.48.B5</strain>
    </source>
</reference>
<evidence type="ECO:0000313" key="3">
    <source>
        <dbReference type="Proteomes" id="UP000235533"/>
    </source>
</evidence>
<feature type="transmembrane region" description="Helical" evidence="1">
    <location>
        <begin position="248"/>
        <end position="271"/>
    </location>
</feature>
<feature type="transmembrane region" description="Helical" evidence="1">
    <location>
        <begin position="80"/>
        <end position="98"/>
    </location>
</feature>
<feature type="transmembrane region" description="Helical" evidence="1">
    <location>
        <begin position="110"/>
        <end position="129"/>
    </location>
</feature>
<dbReference type="GO" id="GO:0005886">
    <property type="term" value="C:plasma membrane"/>
    <property type="evidence" value="ECO:0007669"/>
    <property type="project" value="UniProtKB-SubCell"/>
</dbReference>
<sequence>MKKNQKYKLLGFNCHSSASANVMIINTGRVVKMELAELMDSEICDDLSQHELKELYRKFYNKGVDTSYELVDRSEKYWRVYTMLSVFLCMLFFVSNVTGVKAIEISSLNIIVPFAIFVYPLTFLVVDSLNEFFGLSLARKAILLSVIANIIVFIIFLGSQSVLGFHLNQELNNSYNAVISSMSFVFIASIISYFVSENINAYVLNHMKFREESSSLMSRVLTSTSIASVIDSFLFIFIAFWSVFETEILLQMVLSQIGFKFVYAVVGVIPISYTRSQIDKLLENNKKKQSSVLDS</sequence>
<feature type="transmembrane region" description="Helical" evidence="1">
    <location>
        <begin position="141"/>
        <end position="163"/>
    </location>
</feature>
<dbReference type="Proteomes" id="UP000235533">
    <property type="component" value="Unassembled WGS sequence"/>
</dbReference>
<feature type="transmembrane region" description="Helical" evidence="1">
    <location>
        <begin position="175"/>
        <end position="195"/>
    </location>
</feature>
<dbReference type="InterPro" id="IPR003744">
    <property type="entry name" value="YhhQ"/>
</dbReference>
<dbReference type="Pfam" id="PF02592">
    <property type="entry name" value="Vut_1"/>
    <property type="match status" value="1"/>
</dbReference>
<comment type="caution">
    <text evidence="2">The sequence shown here is derived from an EMBL/GenBank/DDBJ whole genome shotgun (WGS) entry which is preliminary data.</text>
</comment>
<keyword evidence="1" id="KW-1003">Cell membrane</keyword>
<dbReference type="NCBIfam" id="TIGR00697">
    <property type="entry name" value="queuosine precursor transporter"/>
    <property type="match status" value="1"/>
</dbReference>
<organism evidence="2 3">
    <name type="scientific">Vibrio splendidus</name>
    <dbReference type="NCBI Taxonomy" id="29497"/>
    <lineage>
        <taxon>Bacteria</taxon>
        <taxon>Pseudomonadati</taxon>
        <taxon>Pseudomonadota</taxon>
        <taxon>Gammaproteobacteria</taxon>
        <taxon>Vibrionales</taxon>
        <taxon>Vibrionaceae</taxon>
        <taxon>Vibrio</taxon>
    </lineage>
</organism>
<comment type="subcellular location">
    <subcellularLocation>
        <location evidence="1">Cell inner membrane</location>
        <topology evidence="1">Multi-pass membrane protein</topology>
    </subcellularLocation>
</comment>
<dbReference type="EMBL" id="MCZF01000049">
    <property type="protein sequence ID" value="PMM61592.1"/>
    <property type="molecule type" value="Genomic_DNA"/>
</dbReference>
<dbReference type="HAMAP" id="MF_02088">
    <property type="entry name" value="Q_prec_transport"/>
    <property type="match status" value="1"/>
</dbReference>
<keyword evidence="1" id="KW-0813">Transport</keyword>
<proteinExistence type="inferred from homology"/>
<feature type="transmembrane region" description="Helical" evidence="1">
    <location>
        <begin position="216"/>
        <end position="242"/>
    </location>
</feature>
<evidence type="ECO:0000256" key="1">
    <source>
        <dbReference type="HAMAP-Rule" id="MF_02088"/>
    </source>
</evidence>
<accession>A0A2N7JTP9</accession>
<dbReference type="GO" id="GO:0022857">
    <property type="term" value="F:transmembrane transporter activity"/>
    <property type="evidence" value="ECO:0007669"/>
    <property type="project" value="UniProtKB-UniRule"/>
</dbReference>
<dbReference type="AlphaFoldDB" id="A0A2N7JTP9"/>
<keyword evidence="1" id="KW-1133">Transmembrane helix</keyword>
<dbReference type="RefSeq" id="WP_102551426.1">
    <property type="nucleotide sequence ID" value="NZ_MCZF01000049.1"/>
</dbReference>
<comment type="similarity">
    <text evidence="1">Belongs to the vitamin uptake transporter (VUT/ECF) (TC 2.A.88) family. Q precursor transporter subfamily.</text>
</comment>
<keyword evidence="1" id="KW-0812">Transmembrane</keyword>
<gene>
    <name evidence="2" type="ORF">BCT54_19690</name>
</gene>
<keyword evidence="1" id="KW-0472">Membrane</keyword>
<evidence type="ECO:0000313" key="2">
    <source>
        <dbReference type="EMBL" id="PMM61592.1"/>
    </source>
</evidence>